<dbReference type="SUPFAM" id="SSF54001">
    <property type="entry name" value="Cysteine proteinases"/>
    <property type="match status" value="1"/>
</dbReference>
<keyword evidence="3" id="KW-1185">Reference proteome</keyword>
<feature type="domain" description="Transglutaminase-like" evidence="1">
    <location>
        <begin position="139"/>
        <end position="200"/>
    </location>
</feature>
<dbReference type="GO" id="GO:0005737">
    <property type="term" value="C:cytoplasm"/>
    <property type="evidence" value="ECO:0007669"/>
    <property type="project" value="TreeGrafter"/>
</dbReference>
<dbReference type="Gene3D" id="3.10.620.30">
    <property type="match status" value="1"/>
</dbReference>
<dbReference type="RefSeq" id="WP_213541738.1">
    <property type="nucleotide sequence ID" value="NZ_AP023418.1"/>
</dbReference>
<dbReference type="PANTHER" id="PTHR46333:SF2">
    <property type="entry name" value="CYTOKINESIS PROTEIN 3"/>
    <property type="match status" value="1"/>
</dbReference>
<sequence>MAGYYYGQLSKEKKAVYDMLAAGCDALAAVIRVPDLGTEVLSDIYLRMKLDLPLLFFVTGFHYRKMPGADHVEVLPDYLFDRGKVKMHRQAVTARLERLARPLKGKSDREKELAIHDFILENVTYDKLKKSYSHEIIGPLTQGVGVCEGIAKTVKALCDAVGLPCIVALSEAAPEIGVRYRHTWNVVTVEGQRYHMDATFDNSLQRGMKRYDYFNLDDRHIFRDHQKLVLPLPECSGDKGYFYRSLSFTKTEDVEKRVRQALRKKQEHFVFHWRGGGLNQEILRQLLEKCAGAAAERGKTVGCSLNRAQAVIQLDFSDAPAGEVLVEEPDEGQKL</sequence>
<dbReference type="Proteomes" id="UP000681035">
    <property type="component" value="Chromosome"/>
</dbReference>
<gene>
    <name evidence="2" type="ORF">MM50RIKEN_06560</name>
</gene>
<evidence type="ECO:0000259" key="1">
    <source>
        <dbReference type="SMART" id="SM00460"/>
    </source>
</evidence>
<dbReference type="KEGG" id="vcop:MM50RIKEN_06560"/>
<evidence type="ECO:0000313" key="3">
    <source>
        <dbReference type="Proteomes" id="UP000681035"/>
    </source>
</evidence>
<protein>
    <recommendedName>
        <fullName evidence="1">Transglutaminase-like domain-containing protein</fullName>
    </recommendedName>
</protein>
<dbReference type="InterPro" id="IPR002931">
    <property type="entry name" value="Transglutaminase-like"/>
</dbReference>
<organism evidence="2 3">
    <name type="scientific">Vescimonas coprocola</name>
    <dbReference type="NCBI Taxonomy" id="2714355"/>
    <lineage>
        <taxon>Bacteria</taxon>
        <taxon>Bacillati</taxon>
        <taxon>Bacillota</taxon>
        <taxon>Clostridia</taxon>
        <taxon>Eubacteriales</taxon>
        <taxon>Oscillospiraceae</taxon>
        <taxon>Vescimonas</taxon>
    </lineage>
</organism>
<dbReference type="InterPro" id="IPR052557">
    <property type="entry name" value="CAP/Cytokinesis_protein"/>
</dbReference>
<dbReference type="EMBL" id="AP023418">
    <property type="protein sequence ID" value="BCK80893.1"/>
    <property type="molecule type" value="Genomic_DNA"/>
</dbReference>
<reference evidence="2" key="1">
    <citation type="submission" date="2020-09" db="EMBL/GenBank/DDBJ databases">
        <title>New species isolated from human feces.</title>
        <authorList>
            <person name="Kitahara M."/>
            <person name="Shigeno Y."/>
            <person name="Shime M."/>
            <person name="Matsumoto Y."/>
            <person name="Nakamura S."/>
            <person name="Motooka D."/>
            <person name="Fukuoka S."/>
            <person name="Nishikawa H."/>
            <person name="Benno Y."/>
        </authorList>
    </citation>
    <scope>NUCLEOTIDE SEQUENCE</scope>
    <source>
        <strain evidence="2">MM50</strain>
    </source>
</reference>
<dbReference type="PANTHER" id="PTHR46333">
    <property type="entry name" value="CYTOKINESIS PROTEIN 3"/>
    <property type="match status" value="1"/>
</dbReference>
<dbReference type="AlphaFoldDB" id="A0A810Q8H9"/>
<proteinExistence type="predicted"/>
<dbReference type="InterPro" id="IPR038765">
    <property type="entry name" value="Papain-like_cys_pep_sf"/>
</dbReference>
<dbReference type="Pfam" id="PF01841">
    <property type="entry name" value="Transglut_core"/>
    <property type="match status" value="1"/>
</dbReference>
<dbReference type="SMART" id="SM00460">
    <property type="entry name" value="TGc"/>
    <property type="match status" value="1"/>
</dbReference>
<name>A0A810Q8H9_9FIRM</name>
<evidence type="ECO:0000313" key="2">
    <source>
        <dbReference type="EMBL" id="BCK80893.1"/>
    </source>
</evidence>
<accession>A0A810Q8H9</accession>